<dbReference type="InterPro" id="IPR012295">
    <property type="entry name" value="TBP_dom_sf"/>
</dbReference>
<feature type="compositionally biased region" description="Basic residues" evidence="1">
    <location>
        <begin position="7"/>
        <end position="21"/>
    </location>
</feature>
<dbReference type="Gene3D" id="3.30.310.10">
    <property type="entry name" value="TATA-Binding Protein"/>
    <property type="match status" value="1"/>
</dbReference>
<evidence type="ECO:0008006" key="3">
    <source>
        <dbReference type="Google" id="ProtNLM"/>
    </source>
</evidence>
<name>A0A6C0C9U2_9ZZZZ</name>
<organism evidence="2">
    <name type="scientific">viral metagenome</name>
    <dbReference type="NCBI Taxonomy" id="1070528"/>
    <lineage>
        <taxon>unclassified sequences</taxon>
        <taxon>metagenomes</taxon>
        <taxon>organismal metagenomes</taxon>
    </lineage>
</organism>
<accession>A0A6C0C9U2</accession>
<feature type="region of interest" description="Disordered" evidence="1">
    <location>
        <begin position="1"/>
        <end position="37"/>
    </location>
</feature>
<reference evidence="2" key="1">
    <citation type="journal article" date="2020" name="Nature">
        <title>Giant virus diversity and host interactions through global metagenomics.</title>
        <authorList>
            <person name="Schulz F."/>
            <person name="Roux S."/>
            <person name="Paez-Espino D."/>
            <person name="Jungbluth S."/>
            <person name="Walsh D.A."/>
            <person name="Denef V.J."/>
            <person name="McMahon K.D."/>
            <person name="Konstantinidis K.T."/>
            <person name="Eloe-Fadrosh E.A."/>
            <person name="Kyrpides N.C."/>
            <person name="Woyke T."/>
        </authorList>
    </citation>
    <scope>NUCLEOTIDE SEQUENCE</scope>
    <source>
        <strain evidence="2">GVMAG-M-3300020192-26</strain>
    </source>
</reference>
<protein>
    <recommendedName>
        <fullName evidence="3">TATA-box binding protein</fullName>
    </recommendedName>
</protein>
<evidence type="ECO:0000256" key="1">
    <source>
        <dbReference type="SAM" id="MobiDB-lite"/>
    </source>
</evidence>
<dbReference type="SUPFAM" id="SSF55945">
    <property type="entry name" value="TATA-box binding protein-like"/>
    <property type="match status" value="1"/>
</dbReference>
<dbReference type="AlphaFoldDB" id="A0A6C0C9U2"/>
<proteinExistence type="predicted"/>
<dbReference type="EMBL" id="MN739366">
    <property type="protein sequence ID" value="QHT01201.1"/>
    <property type="molecule type" value="Genomic_DNA"/>
</dbReference>
<evidence type="ECO:0000313" key="2">
    <source>
        <dbReference type="EMBL" id="QHT01201.1"/>
    </source>
</evidence>
<sequence length="377" mass="43493">MSSGSKTNKKKKQAIIRHKSANSRNSGSKSAKKKPIEESSIDINKVFDIMKNNSERETRDTKLKTEVILPTNQTSEPTYNINENSQEVFNSYKEARHFLEENGISISTITLDCKLHTLINVNIFSKNVELKDNEIASVKYGNRNDTATNRTIINLDTKKKKSSGKMFFNQVTILMKPTNNAERNYINIKVFKNGSLQMTGCKDMNDFNNVVHTLIKLLIKGTTITRNRITRHLNYITNPDTIGLYDTKIRMINSNFQFQYKIYRERLSQLLVEHHNKYTKDTDIGYVEHKYSSNSSHSCVNIKFKYDENKSPSIFVFQTGSIIITGAKNLQHIIASYDFIQKIIAKYKQQIMIVDLDQDAVRAEIANYFLEKRKSLI</sequence>